<sequence>MSLRKHNHTMDSWTSQQETITSVQNYTPVYVEADYPELMRDELWTRVDCNHPSGVNDYAPYAHESS</sequence>
<organism evidence="3">
    <name type="scientific">Taenia asiatica</name>
    <name type="common">Asian tapeworm</name>
    <dbReference type="NCBI Taxonomy" id="60517"/>
    <lineage>
        <taxon>Eukaryota</taxon>
        <taxon>Metazoa</taxon>
        <taxon>Spiralia</taxon>
        <taxon>Lophotrochozoa</taxon>
        <taxon>Platyhelminthes</taxon>
        <taxon>Cestoda</taxon>
        <taxon>Eucestoda</taxon>
        <taxon>Cyclophyllidea</taxon>
        <taxon>Taeniidae</taxon>
        <taxon>Taenia</taxon>
    </lineage>
</organism>
<dbReference type="EMBL" id="UYRS01018660">
    <property type="protein sequence ID" value="VDK38862.1"/>
    <property type="molecule type" value="Genomic_DNA"/>
</dbReference>
<dbReference type="Proteomes" id="UP000282613">
    <property type="component" value="Unassembled WGS sequence"/>
</dbReference>
<name>A0A0R3WAU3_TAEAS</name>
<dbReference type="AlphaFoldDB" id="A0A0R3WAU3"/>
<evidence type="ECO:0000313" key="2">
    <source>
        <dbReference type="Proteomes" id="UP000282613"/>
    </source>
</evidence>
<gene>
    <name evidence="1" type="ORF">TASK_LOCUS7699</name>
</gene>
<accession>A0A0R3WAU3</accession>
<dbReference type="WBParaSite" id="TASK_0000769801-mRNA-1">
    <property type="protein sequence ID" value="TASK_0000769801-mRNA-1"/>
    <property type="gene ID" value="TASK_0000769801"/>
</dbReference>
<evidence type="ECO:0000313" key="1">
    <source>
        <dbReference type="EMBL" id="VDK38862.1"/>
    </source>
</evidence>
<reference evidence="1 2" key="2">
    <citation type="submission" date="2018-11" db="EMBL/GenBank/DDBJ databases">
        <authorList>
            <consortium name="Pathogen Informatics"/>
        </authorList>
    </citation>
    <scope>NUCLEOTIDE SEQUENCE [LARGE SCALE GENOMIC DNA]</scope>
</reference>
<proteinExistence type="predicted"/>
<dbReference type="OrthoDB" id="6275844at2759"/>
<evidence type="ECO:0000313" key="3">
    <source>
        <dbReference type="WBParaSite" id="TASK_0000769801-mRNA-1"/>
    </source>
</evidence>
<keyword evidence="2" id="KW-1185">Reference proteome</keyword>
<reference evidence="3" key="1">
    <citation type="submission" date="2017-02" db="UniProtKB">
        <authorList>
            <consortium name="WormBaseParasite"/>
        </authorList>
    </citation>
    <scope>IDENTIFICATION</scope>
</reference>
<protein>
    <submittedName>
        <fullName evidence="3">Methyltransferase</fullName>
    </submittedName>
</protein>